<name>A0A376C0M0_9FLAO</name>
<accession>A0A376C0M0</accession>
<protein>
    <submittedName>
        <fullName evidence="1">Uncharacterized protein</fullName>
    </submittedName>
</protein>
<sequence>MYHSNIMKELNNETGEELSELKYAWYKEGRYSINIMSYLTLGSGKANQTEIEEEWIVEPGEYNHLTINSSTQKYIQADAQMKPYYQILEKINQATKVLKLSLNEDKSINEVTNKDEILEKWEVIKKDLYFLELIKDGYRTFISIYDKEFGNIDDNIKHNLLFQIMFYPLPWFSGEESSDKIPERVVLSTLFPGERLRYSSEYKILKTEKGYKVELVGKAKNPSGDFETIYKKNYQRTLGTSLQYKYHIEGEYWYNEDSVLSEVLFHIKEELNEKMFYVCRYHIKLNEH</sequence>
<gene>
    <name evidence="1" type="ORF">NCTC11661_01109</name>
</gene>
<evidence type="ECO:0000313" key="2">
    <source>
        <dbReference type="Proteomes" id="UP000255515"/>
    </source>
</evidence>
<dbReference type="AlphaFoldDB" id="A0A376C0M0"/>
<organism evidence="1 2">
    <name type="scientific">Bergeyella zoohelcum</name>
    <dbReference type="NCBI Taxonomy" id="1015"/>
    <lineage>
        <taxon>Bacteria</taxon>
        <taxon>Pseudomonadati</taxon>
        <taxon>Bacteroidota</taxon>
        <taxon>Flavobacteriia</taxon>
        <taxon>Flavobacteriales</taxon>
        <taxon>Weeksellaceae</taxon>
        <taxon>Bergeyella</taxon>
    </lineage>
</organism>
<dbReference type="EMBL" id="UFTJ01000002">
    <property type="protein sequence ID" value="SSZ55711.1"/>
    <property type="molecule type" value="Genomic_DNA"/>
</dbReference>
<evidence type="ECO:0000313" key="1">
    <source>
        <dbReference type="EMBL" id="SSZ55711.1"/>
    </source>
</evidence>
<reference evidence="1 2" key="1">
    <citation type="submission" date="2018-06" db="EMBL/GenBank/DDBJ databases">
        <authorList>
            <consortium name="Pathogen Informatics"/>
            <person name="Doyle S."/>
        </authorList>
    </citation>
    <scope>NUCLEOTIDE SEQUENCE [LARGE SCALE GENOMIC DNA]</scope>
    <source>
        <strain evidence="1 2">NCTC11661</strain>
    </source>
</reference>
<proteinExistence type="predicted"/>
<dbReference type="Proteomes" id="UP000255515">
    <property type="component" value="Unassembled WGS sequence"/>
</dbReference>